<keyword evidence="8" id="KW-1185">Reference proteome</keyword>
<dbReference type="Gene3D" id="3.30.40.10">
    <property type="entry name" value="Zinc/RING finger domain, C3HC4 (zinc finger)"/>
    <property type="match status" value="2"/>
</dbReference>
<dbReference type="EMBL" id="OY731405">
    <property type="protein sequence ID" value="CAJ1971945.1"/>
    <property type="molecule type" value="Genomic_DNA"/>
</dbReference>
<dbReference type="InterPro" id="IPR013083">
    <property type="entry name" value="Znf_RING/FYVE/PHD"/>
</dbReference>
<evidence type="ECO:0000256" key="5">
    <source>
        <dbReference type="SAM" id="MobiDB-lite"/>
    </source>
</evidence>
<evidence type="ECO:0000313" key="8">
    <source>
        <dbReference type="Proteomes" id="UP001189624"/>
    </source>
</evidence>
<dbReference type="Proteomes" id="UP001189624">
    <property type="component" value="Chromosome 8"/>
</dbReference>
<feature type="compositionally biased region" description="Polar residues" evidence="5">
    <location>
        <begin position="1"/>
        <end position="11"/>
    </location>
</feature>
<keyword evidence="3" id="KW-0862">Zinc</keyword>
<dbReference type="SUPFAM" id="SSF57903">
    <property type="entry name" value="FYVE/PHD zinc finger"/>
    <property type="match status" value="2"/>
</dbReference>
<dbReference type="PANTHER" id="PTHR47162:SF9">
    <property type="entry name" value="PHD FINGER PROTEIN EHD3-LIKE"/>
    <property type="match status" value="1"/>
</dbReference>
<name>A0AA86T573_9FABA</name>
<dbReference type="PROSITE" id="PS01359">
    <property type="entry name" value="ZF_PHD_1"/>
    <property type="match status" value="1"/>
</dbReference>
<feature type="compositionally biased region" description="Basic and acidic residues" evidence="5">
    <location>
        <begin position="12"/>
        <end position="31"/>
    </location>
</feature>
<evidence type="ECO:0000256" key="2">
    <source>
        <dbReference type="ARBA" id="ARBA00022771"/>
    </source>
</evidence>
<dbReference type="InterPro" id="IPR011011">
    <property type="entry name" value="Znf_FYVE_PHD"/>
</dbReference>
<accession>A0AA86T573</accession>
<organism evidence="7 8">
    <name type="scientific">Sphenostylis stenocarpa</name>
    <dbReference type="NCBI Taxonomy" id="92480"/>
    <lineage>
        <taxon>Eukaryota</taxon>
        <taxon>Viridiplantae</taxon>
        <taxon>Streptophyta</taxon>
        <taxon>Embryophyta</taxon>
        <taxon>Tracheophyta</taxon>
        <taxon>Spermatophyta</taxon>
        <taxon>Magnoliopsida</taxon>
        <taxon>eudicotyledons</taxon>
        <taxon>Gunneridae</taxon>
        <taxon>Pentapetalae</taxon>
        <taxon>rosids</taxon>
        <taxon>fabids</taxon>
        <taxon>Fabales</taxon>
        <taxon>Fabaceae</taxon>
        <taxon>Papilionoideae</taxon>
        <taxon>50 kb inversion clade</taxon>
        <taxon>NPAAA clade</taxon>
        <taxon>indigoferoid/millettioid clade</taxon>
        <taxon>Phaseoleae</taxon>
        <taxon>Sphenostylis</taxon>
    </lineage>
</organism>
<keyword evidence="1" id="KW-0479">Metal-binding</keyword>
<dbReference type="PROSITE" id="PS50016">
    <property type="entry name" value="ZF_PHD_2"/>
    <property type="match status" value="2"/>
</dbReference>
<dbReference type="AlphaFoldDB" id="A0AA86T573"/>
<feature type="region of interest" description="Disordered" evidence="5">
    <location>
        <begin position="1"/>
        <end position="51"/>
    </location>
</feature>
<evidence type="ECO:0000259" key="6">
    <source>
        <dbReference type="PROSITE" id="PS50016"/>
    </source>
</evidence>
<dbReference type="PANTHER" id="PTHR47162">
    <property type="entry name" value="OS02G0192300 PROTEIN"/>
    <property type="match status" value="1"/>
</dbReference>
<feature type="domain" description="PHD-type" evidence="6">
    <location>
        <begin position="717"/>
        <end position="767"/>
    </location>
</feature>
<dbReference type="InterPro" id="IPR001965">
    <property type="entry name" value="Znf_PHD"/>
</dbReference>
<gene>
    <name evidence="7" type="ORF">AYBTSS11_LOCUS23955</name>
</gene>
<protein>
    <recommendedName>
        <fullName evidence="6">PHD-type domain-containing protein</fullName>
    </recommendedName>
</protein>
<dbReference type="Pfam" id="PF00628">
    <property type="entry name" value="PHD"/>
    <property type="match status" value="2"/>
</dbReference>
<dbReference type="Gramene" id="rna-AYBTSS11_LOCUS23955">
    <property type="protein sequence ID" value="CAJ1971945.1"/>
    <property type="gene ID" value="gene-AYBTSS11_LOCUS23955"/>
</dbReference>
<evidence type="ECO:0000256" key="3">
    <source>
        <dbReference type="ARBA" id="ARBA00022833"/>
    </source>
</evidence>
<evidence type="ECO:0000256" key="4">
    <source>
        <dbReference type="PROSITE-ProRule" id="PRU00146"/>
    </source>
</evidence>
<keyword evidence="2 4" id="KW-0863">Zinc-finger</keyword>
<dbReference type="GO" id="GO:0008270">
    <property type="term" value="F:zinc ion binding"/>
    <property type="evidence" value="ECO:0007669"/>
    <property type="project" value="UniProtKB-KW"/>
</dbReference>
<proteinExistence type="predicted"/>
<reference evidence="7" key="1">
    <citation type="submission" date="2023-10" db="EMBL/GenBank/DDBJ databases">
        <authorList>
            <person name="Domelevo Entfellner J.-B."/>
        </authorList>
    </citation>
    <scope>NUCLEOTIDE SEQUENCE</scope>
</reference>
<evidence type="ECO:0000313" key="7">
    <source>
        <dbReference type="EMBL" id="CAJ1971945.1"/>
    </source>
</evidence>
<dbReference type="InterPro" id="IPR019786">
    <property type="entry name" value="Zinc_finger_PHD-type_CS"/>
</dbReference>
<sequence length="839" mass="92068">MEAEDGTSNGDNGERAGLDRRSDSRDGDDGGRIQGGNEVAGGEESQGLKDETINNGVVIEVKDVQGLNKAVDNRVAIKGGNGVAEGEEVRGLKQEAVNNWVTHEGGNGVAKRKEVWGLKNATVNNGMVLEGGNGVAKGEVWALKNDVMNSRVVIADGNGVSEYVLGSKNEVINSGVAIADANGVAYSGEGLGSKNEAVNNEVVIADGSGVTKGEEDRLKNGTVDNVVAIADGFGVVEGNSGAIECFRTYKRRKHAKSTSEFKVQENSRKHMEAAVKKPCDLAVGKTSKDYSPDHWGNVVLKHLYHSLGNDNGGMEWCIREALMVRPKISCASTMMVGPAETFKIDNNGQEHSSELECLLYRLQSEANGHKNAVHNGFSSEADSHGATERCQHVFRDILASEKFSSLCKILLENFQEMKPETVFDFSVINSRMKEQAYEHSSTLFLSDLQQGNGCGNIRFAKEKKKSKWLCGVGRVIQESCSGAIAEREKIGKRREVWQKLQNTGHQIVAVARSLSNMSKASFYEQLGISAHRSFEEEKLVESISHMKPEQTVECVTFKVGTCKHCEDKAEGADCLVCDSCEEMYHLSCIEPAVKEIPRKSWFCSNCTAGGIGCQHENCVVCERLNVPKALDHIVGQESIPTMDEKLNELKENSNCTCDGIQVSSGGYTSDCKICKMVVRHGKIKICGHSFCPSKYYHVRCLSSKQLKSYGHCWYCPSCICQVCLTDQDDDKIVLCDGCDNAYHIYCMKPPLNSIPKGKWFCIKCDAGIQAIRQARKTYESKKGKIGQNDSKPNEDIDKKWNKKRGRESDKVGGMDMLITAANTLNSEDIKQSRLSQREH</sequence>
<evidence type="ECO:0000256" key="1">
    <source>
        <dbReference type="ARBA" id="ARBA00022723"/>
    </source>
</evidence>
<feature type="domain" description="PHD-type" evidence="6">
    <location>
        <begin position="559"/>
        <end position="609"/>
    </location>
</feature>
<feature type="region of interest" description="Disordered" evidence="5">
    <location>
        <begin position="779"/>
        <end position="813"/>
    </location>
</feature>
<dbReference type="InterPro" id="IPR019787">
    <property type="entry name" value="Znf_PHD-finger"/>
</dbReference>
<dbReference type="CDD" id="cd15515">
    <property type="entry name" value="PHD1_KDM5A_like"/>
    <property type="match status" value="1"/>
</dbReference>
<dbReference type="SMART" id="SM00249">
    <property type="entry name" value="PHD"/>
    <property type="match status" value="3"/>
</dbReference>